<accession>A0ACC2PXU9</accession>
<reference evidence="1" key="1">
    <citation type="submission" date="2023-04" db="EMBL/GenBank/DDBJ databases">
        <title>A chromosome-level genome assembly of the parasitoid wasp Eretmocerus hayati.</title>
        <authorList>
            <person name="Zhong Y."/>
            <person name="Liu S."/>
            <person name="Liu Y."/>
        </authorList>
    </citation>
    <scope>NUCLEOTIDE SEQUENCE</scope>
    <source>
        <strain evidence="1">ZJU_SS_LIU_2023</strain>
    </source>
</reference>
<evidence type="ECO:0000313" key="2">
    <source>
        <dbReference type="Proteomes" id="UP001239111"/>
    </source>
</evidence>
<keyword evidence="2" id="KW-1185">Reference proteome</keyword>
<organism evidence="1 2">
    <name type="scientific">Eretmocerus hayati</name>
    <dbReference type="NCBI Taxonomy" id="131215"/>
    <lineage>
        <taxon>Eukaryota</taxon>
        <taxon>Metazoa</taxon>
        <taxon>Ecdysozoa</taxon>
        <taxon>Arthropoda</taxon>
        <taxon>Hexapoda</taxon>
        <taxon>Insecta</taxon>
        <taxon>Pterygota</taxon>
        <taxon>Neoptera</taxon>
        <taxon>Endopterygota</taxon>
        <taxon>Hymenoptera</taxon>
        <taxon>Apocrita</taxon>
        <taxon>Proctotrupomorpha</taxon>
        <taxon>Chalcidoidea</taxon>
        <taxon>Aphelinidae</taxon>
        <taxon>Aphelininae</taxon>
        <taxon>Eretmocerus</taxon>
    </lineage>
</organism>
<evidence type="ECO:0000313" key="1">
    <source>
        <dbReference type="EMBL" id="KAJ8688313.1"/>
    </source>
</evidence>
<dbReference type="EMBL" id="CM056741">
    <property type="protein sequence ID" value="KAJ8688313.1"/>
    <property type="molecule type" value="Genomic_DNA"/>
</dbReference>
<comment type="caution">
    <text evidence="1">The sequence shown here is derived from an EMBL/GenBank/DDBJ whole genome shotgun (WGS) entry which is preliminary data.</text>
</comment>
<proteinExistence type="predicted"/>
<dbReference type="Proteomes" id="UP001239111">
    <property type="component" value="Chromosome 1"/>
</dbReference>
<protein>
    <submittedName>
        <fullName evidence="1">Uncharacterized protein</fullName>
    </submittedName>
</protein>
<name>A0ACC2PXU9_9HYME</name>
<sequence length="138" mass="15961">MHIEDSHLCSFNAVLGNLPPLPQHLIAKRWICVLDGQRLTQAVQTRYRPPGRLTICQYILHHKNLFINTIFLEENDIPYRIFDQRPGDVVYLRPGVFHSVINLTPNIAEAINFGDSRGNEFIHLTTTCQCQENRYATF</sequence>
<gene>
    <name evidence="1" type="ORF">QAD02_024108</name>
</gene>